<keyword evidence="6" id="KW-0378">Hydrolase</keyword>
<keyword evidence="10" id="KW-0325">Glycoprotein</keyword>
<dbReference type="InterPro" id="IPR036116">
    <property type="entry name" value="FN3_sf"/>
</dbReference>
<evidence type="ECO:0000256" key="6">
    <source>
        <dbReference type="ARBA" id="ARBA00022801"/>
    </source>
</evidence>
<dbReference type="InterPro" id="IPR003961">
    <property type="entry name" value="FN3_dom"/>
</dbReference>
<dbReference type="SMART" id="SM00194">
    <property type="entry name" value="PTPc"/>
    <property type="match status" value="1"/>
</dbReference>
<evidence type="ECO:0000256" key="3">
    <source>
        <dbReference type="ARBA" id="ARBA00022692"/>
    </source>
</evidence>
<keyword evidence="3 12" id="KW-0812">Transmembrane</keyword>
<dbReference type="GO" id="GO:0032502">
    <property type="term" value="P:developmental process"/>
    <property type="evidence" value="ECO:0007669"/>
    <property type="project" value="UniProtKB-ARBA"/>
</dbReference>
<organism evidence="16 17">
    <name type="scientific">Elysia marginata</name>
    <dbReference type="NCBI Taxonomy" id="1093978"/>
    <lineage>
        <taxon>Eukaryota</taxon>
        <taxon>Metazoa</taxon>
        <taxon>Spiralia</taxon>
        <taxon>Lophotrochozoa</taxon>
        <taxon>Mollusca</taxon>
        <taxon>Gastropoda</taxon>
        <taxon>Heterobranchia</taxon>
        <taxon>Euthyneura</taxon>
        <taxon>Panpulmonata</taxon>
        <taxon>Sacoglossa</taxon>
        <taxon>Placobranchoidea</taxon>
        <taxon>Plakobranchidae</taxon>
        <taxon>Elysia</taxon>
    </lineage>
</organism>
<dbReference type="SMART" id="SM00060">
    <property type="entry name" value="FN3"/>
    <property type="match status" value="8"/>
</dbReference>
<dbReference type="SUPFAM" id="SSF52799">
    <property type="entry name" value="(Phosphotyrosine protein) phosphatases II"/>
    <property type="match status" value="1"/>
</dbReference>
<dbReference type="Proteomes" id="UP000762676">
    <property type="component" value="Unassembled WGS sequence"/>
</dbReference>
<feature type="non-terminal residue" evidence="16">
    <location>
        <position position="1217"/>
    </location>
</feature>
<dbReference type="PROSITE" id="PS50853">
    <property type="entry name" value="FN3"/>
    <property type="match status" value="4"/>
</dbReference>
<keyword evidence="7" id="KW-0904">Protein phosphatase</keyword>
<keyword evidence="9 12" id="KW-0472">Membrane</keyword>
<evidence type="ECO:0000256" key="5">
    <source>
        <dbReference type="ARBA" id="ARBA00022737"/>
    </source>
</evidence>
<dbReference type="InterPro" id="IPR003595">
    <property type="entry name" value="Tyr_Pase_cat"/>
</dbReference>
<feature type="domain" description="Fibronectin type-III" evidence="15">
    <location>
        <begin position="210"/>
        <end position="307"/>
    </location>
</feature>
<dbReference type="PROSITE" id="PS50055">
    <property type="entry name" value="TYR_PHOSPHATASE_PTP"/>
    <property type="match status" value="1"/>
</dbReference>
<feature type="domain" description="Tyrosine-protein phosphatase" evidence="13">
    <location>
        <begin position="941"/>
        <end position="1196"/>
    </location>
</feature>
<feature type="domain" description="Fibronectin type-III" evidence="15">
    <location>
        <begin position="15"/>
        <end position="115"/>
    </location>
</feature>
<comment type="catalytic activity">
    <reaction evidence="11">
        <text>O-phospho-L-tyrosyl-[protein] + H2O = L-tyrosyl-[protein] + phosphate</text>
        <dbReference type="Rhea" id="RHEA:10684"/>
        <dbReference type="Rhea" id="RHEA-COMP:10136"/>
        <dbReference type="Rhea" id="RHEA-COMP:20101"/>
        <dbReference type="ChEBI" id="CHEBI:15377"/>
        <dbReference type="ChEBI" id="CHEBI:43474"/>
        <dbReference type="ChEBI" id="CHEBI:46858"/>
        <dbReference type="ChEBI" id="CHEBI:61978"/>
        <dbReference type="EC" id="3.1.3.48"/>
    </reaction>
</comment>
<dbReference type="Pfam" id="PF00102">
    <property type="entry name" value="Y_phosphatase"/>
    <property type="match status" value="1"/>
</dbReference>
<evidence type="ECO:0000256" key="12">
    <source>
        <dbReference type="SAM" id="Phobius"/>
    </source>
</evidence>
<feature type="transmembrane region" description="Helical" evidence="12">
    <location>
        <begin position="867"/>
        <end position="889"/>
    </location>
</feature>
<evidence type="ECO:0000256" key="10">
    <source>
        <dbReference type="ARBA" id="ARBA00023180"/>
    </source>
</evidence>
<evidence type="ECO:0000256" key="7">
    <source>
        <dbReference type="ARBA" id="ARBA00022912"/>
    </source>
</evidence>
<dbReference type="SMART" id="SM00404">
    <property type="entry name" value="PTPc_motif"/>
    <property type="match status" value="1"/>
</dbReference>
<dbReference type="Pfam" id="PF18861">
    <property type="entry name" value="PTP_tm"/>
    <property type="match status" value="1"/>
</dbReference>
<dbReference type="InterPro" id="IPR029021">
    <property type="entry name" value="Prot-tyrosine_phosphatase-like"/>
</dbReference>
<dbReference type="EMBL" id="BMAT01008480">
    <property type="protein sequence ID" value="GFR86091.1"/>
    <property type="molecule type" value="Genomic_DNA"/>
</dbReference>
<evidence type="ECO:0000313" key="16">
    <source>
        <dbReference type="EMBL" id="GFR86091.1"/>
    </source>
</evidence>
<dbReference type="PROSITE" id="PS50056">
    <property type="entry name" value="TYR_PHOSPHATASE_2"/>
    <property type="match status" value="1"/>
</dbReference>
<evidence type="ECO:0000256" key="8">
    <source>
        <dbReference type="ARBA" id="ARBA00022989"/>
    </source>
</evidence>
<dbReference type="InterPro" id="IPR000242">
    <property type="entry name" value="PTP_cat"/>
</dbReference>
<accession>A0AAV4GN67</accession>
<keyword evidence="4" id="KW-0732">Signal</keyword>
<keyword evidence="17" id="KW-1185">Reference proteome</keyword>
<evidence type="ECO:0000259" key="13">
    <source>
        <dbReference type="PROSITE" id="PS50055"/>
    </source>
</evidence>
<dbReference type="GO" id="GO:0004725">
    <property type="term" value="F:protein tyrosine phosphatase activity"/>
    <property type="evidence" value="ECO:0007669"/>
    <property type="project" value="UniProtKB-EC"/>
</dbReference>
<dbReference type="EC" id="3.1.3.48" evidence="2"/>
<evidence type="ECO:0000256" key="1">
    <source>
        <dbReference type="ARBA" id="ARBA00004479"/>
    </source>
</evidence>
<evidence type="ECO:0000256" key="11">
    <source>
        <dbReference type="ARBA" id="ARBA00051722"/>
    </source>
</evidence>
<dbReference type="CDD" id="cd00063">
    <property type="entry name" value="FN3"/>
    <property type="match status" value="3"/>
</dbReference>
<dbReference type="InterPro" id="IPR013783">
    <property type="entry name" value="Ig-like_fold"/>
</dbReference>
<dbReference type="PRINTS" id="PR00700">
    <property type="entry name" value="PRTYPHPHTASE"/>
</dbReference>
<dbReference type="FunFam" id="3.90.190.10:FF:000009">
    <property type="entry name" value="Receptor-type tyrosine-protein phosphatase beta"/>
    <property type="match status" value="1"/>
</dbReference>
<dbReference type="InterPro" id="IPR000387">
    <property type="entry name" value="Tyr_Pase_dom"/>
</dbReference>
<dbReference type="SUPFAM" id="SSF49265">
    <property type="entry name" value="Fibronectin type III"/>
    <property type="match status" value="4"/>
</dbReference>
<feature type="domain" description="Fibronectin type-III" evidence="15">
    <location>
        <begin position="487"/>
        <end position="587"/>
    </location>
</feature>
<dbReference type="CDD" id="cd14548">
    <property type="entry name" value="R3-PTPc"/>
    <property type="match status" value="1"/>
</dbReference>
<feature type="domain" description="Tyrosine specific protein phosphatases" evidence="14">
    <location>
        <begin position="1113"/>
        <end position="1187"/>
    </location>
</feature>
<dbReference type="PANTHER" id="PTHR46957">
    <property type="entry name" value="CYTOKINE RECEPTOR"/>
    <property type="match status" value="1"/>
</dbReference>
<feature type="domain" description="Fibronectin type-III" evidence="15">
    <location>
        <begin position="591"/>
        <end position="690"/>
    </location>
</feature>
<reference evidence="16 17" key="1">
    <citation type="journal article" date="2021" name="Elife">
        <title>Chloroplast acquisition without the gene transfer in kleptoplastic sea slugs, Plakobranchus ocellatus.</title>
        <authorList>
            <person name="Maeda T."/>
            <person name="Takahashi S."/>
            <person name="Yoshida T."/>
            <person name="Shimamura S."/>
            <person name="Takaki Y."/>
            <person name="Nagai Y."/>
            <person name="Toyoda A."/>
            <person name="Suzuki Y."/>
            <person name="Arimoto A."/>
            <person name="Ishii H."/>
            <person name="Satoh N."/>
            <person name="Nishiyama T."/>
            <person name="Hasebe M."/>
            <person name="Maruyama T."/>
            <person name="Minagawa J."/>
            <person name="Obokata J."/>
            <person name="Shigenobu S."/>
        </authorList>
    </citation>
    <scope>NUCLEOTIDE SEQUENCE [LARGE SCALE GENOMIC DNA]</scope>
</reference>
<evidence type="ECO:0000259" key="15">
    <source>
        <dbReference type="PROSITE" id="PS50853"/>
    </source>
</evidence>
<protein>
    <recommendedName>
        <fullName evidence="2">protein-tyrosine-phosphatase</fullName>
        <ecNumber evidence="2">3.1.3.48</ecNumber>
    </recommendedName>
</protein>
<keyword evidence="5" id="KW-0677">Repeat</keyword>
<evidence type="ECO:0000313" key="17">
    <source>
        <dbReference type="Proteomes" id="UP000762676"/>
    </source>
</evidence>
<dbReference type="Gene3D" id="2.60.40.10">
    <property type="entry name" value="Immunoglobulins"/>
    <property type="match status" value="6"/>
</dbReference>
<proteinExistence type="predicted"/>
<evidence type="ECO:0000259" key="14">
    <source>
        <dbReference type="PROSITE" id="PS50056"/>
    </source>
</evidence>
<evidence type="ECO:0000256" key="2">
    <source>
        <dbReference type="ARBA" id="ARBA00013064"/>
    </source>
</evidence>
<sequence>MKQNSPFLTAASLSDPESVAALQKVESLTTSITVNWTAPTSINIDYFQLGIQPVDPATKPIPRPMNVAKNQTSTTFEGLEPGLEYTIAIRTAKLVSSNRAQFGESVKLRAVTKPLPVEELIVETLNTTAVSLRWDTNNTSRQNRFRITYTADETSRSLTVPARNESGQSYGMEVGQLLPGYSYSISVVAIRAIETDLAESDEGSSIGYTDPSPVGNLTLTHEGTDLLIAWSPPASGRWNSYKVQYRPILRDNETVSLLRTSKQDQNNMHIADLFPGEKYEVEVVSISNGLESNLRESNLVFSPLAPTDFNHSQDLTTTTGLTLRWTYNMESTYTERWSVAITAGQFRDVKTVEASEMQLRYSLALTSLEPGETYTVSISAIVMDKRSELETLQVTTKPVITSILTPKPSTNSSVSLSYTVTESDIFDHLMFTLGEDVVSDPILKTKEDLKRSIVFDGLEAGTKYTVRAFTVSKGEKSVPKSLDLITDPNPVPVTFSSDPTRIVLTLGPQVGQAAEYIISCSFVEAGSSNSEECGERTVSASAGDLETRFENLRPYQKYSFQVVTRTLMLRGEQKQVSRSYEHTTDEAAPSVVRSLTVQALGIHSVSLRWQPPERANGRLRSYILSYVGSEPTDIKDRDFKIINNIPVSDTSKTIDNLRAGFFYQFAVHAMTVAQGEGAKQNITMGTTAPAFRPGQSAVKSKPALLDSSTGGVSAVTESKISLTFTNPFSYENGIIRYYTVIVSKDASDAGSSARLPSWADAQADSSIQVYQTVDKCKDFFSGGSTCGKGGGNKQGRRRRSANSLDSRTFIVGEETDCTGKTFCNGPLSPDTDYYVKLRGFTASGQFEETEYSEKIHTAKKSSSNTGMAAGIGSTVAVLAGVGVVMGVIVMRRRRRPKRATKHVGPKAVWEQSTMCKFSRPVKLSDFPAHVRKMAADSDFKYAEEYEDLKEVGRDQPCLAAEFPPNRPKNRFTNILPYDHSRVKLLPTDDDEGSDYINANYMPGFNSKREYIATQGPLPATRDDFWRMVWEQSSRNIVMLTRCYEKGREKSDHYWPSDSDPKFYGDLHLVILNETHMPDWTVTELRLSLGEQSRNIRHFHYKIWPDFGVPKDRTSLIRFVRMVRERLVREGGPIVTHCSAGVGRSGTFIVLDHLLQMIREKDEVDVFSIVYKLRKERVLMVQTELQYKFIHECLLCVLEGKEDDTTYANVGQINVGFD</sequence>
<dbReference type="Pfam" id="PF00041">
    <property type="entry name" value="fn3"/>
    <property type="match status" value="4"/>
</dbReference>
<dbReference type="GO" id="GO:0016020">
    <property type="term" value="C:membrane"/>
    <property type="evidence" value="ECO:0007669"/>
    <property type="project" value="UniProtKB-SubCell"/>
</dbReference>
<evidence type="ECO:0000256" key="4">
    <source>
        <dbReference type="ARBA" id="ARBA00022729"/>
    </source>
</evidence>
<dbReference type="InterPro" id="IPR050713">
    <property type="entry name" value="RTP_Phos/Ushers"/>
</dbReference>
<dbReference type="PANTHER" id="PTHR46957:SF3">
    <property type="entry name" value="CYTOKINE RECEPTOR"/>
    <property type="match status" value="1"/>
</dbReference>
<keyword evidence="8 12" id="KW-1133">Transmembrane helix</keyword>
<name>A0AAV4GN67_9GAST</name>
<gene>
    <name evidence="16" type="ORF">ElyMa_004191000</name>
</gene>
<comment type="caution">
    <text evidence="16">The sequence shown here is derived from an EMBL/GenBank/DDBJ whole genome shotgun (WGS) entry which is preliminary data.</text>
</comment>
<comment type="subcellular location">
    <subcellularLocation>
        <location evidence="1">Membrane</location>
        <topology evidence="1">Single-pass type I membrane protein</topology>
    </subcellularLocation>
</comment>
<dbReference type="InterPro" id="IPR041201">
    <property type="entry name" value="PTPRJ_TM"/>
</dbReference>
<dbReference type="AlphaFoldDB" id="A0AAV4GN67"/>
<evidence type="ECO:0000256" key="9">
    <source>
        <dbReference type="ARBA" id="ARBA00023136"/>
    </source>
</evidence>
<dbReference type="Gene3D" id="3.90.190.10">
    <property type="entry name" value="Protein tyrosine phosphatase superfamily"/>
    <property type="match status" value="1"/>
</dbReference>